<dbReference type="OrthoDB" id="148456at2"/>
<feature type="transmembrane region" description="Helical" evidence="5">
    <location>
        <begin position="254"/>
        <end position="272"/>
    </location>
</feature>
<feature type="transmembrane region" description="Helical" evidence="5">
    <location>
        <begin position="326"/>
        <end position="346"/>
    </location>
</feature>
<dbReference type="GO" id="GO:0016020">
    <property type="term" value="C:membrane"/>
    <property type="evidence" value="ECO:0007669"/>
    <property type="project" value="UniProtKB-SubCell"/>
</dbReference>
<evidence type="ECO:0000256" key="1">
    <source>
        <dbReference type="ARBA" id="ARBA00004141"/>
    </source>
</evidence>
<keyword evidence="3 5" id="KW-1133">Transmembrane helix</keyword>
<protein>
    <submittedName>
        <fullName evidence="7">O-antigen polymerase</fullName>
    </submittedName>
</protein>
<feature type="domain" description="O-antigen ligase-related" evidence="6">
    <location>
        <begin position="285"/>
        <end position="411"/>
    </location>
</feature>
<dbReference type="RefSeq" id="WP_012870969.1">
    <property type="nucleotide sequence ID" value="NC_013523.1"/>
</dbReference>
<evidence type="ECO:0000256" key="4">
    <source>
        <dbReference type="ARBA" id="ARBA00023136"/>
    </source>
</evidence>
<proteinExistence type="predicted"/>
<keyword evidence="8" id="KW-1185">Reference proteome</keyword>
<dbReference type="Proteomes" id="UP000002027">
    <property type="component" value="Chromosome 1"/>
</dbReference>
<dbReference type="EMBL" id="CP001823">
    <property type="protein sequence ID" value="ACZ37922.1"/>
    <property type="molecule type" value="Genomic_DNA"/>
</dbReference>
<feature type="transmembrane region" description="Helical" evidence="5">
    <location>
        <begin position="53"/>
        <end position="70"/>
    </location>
</feature>
<dbReference type="STRING" id="479434.Sthe_0484"/>
<organism evidence="7 8">
    <name type="scientific">Sphaerobacter thermophilus (strain ATCC 49802 / DSM 20745 / KCCM 41009 / NCIMB 13125 / S 6022)</name>
    <dbReference type="NCBI Taxonomy" id="479434"/>
    <lineage>
        <taxon>Bacteria</taxon>
        <taxon>Pseudomonadati</taxon>
        <taxon>Thermomicrobiota</taxon>
        <taxon>Thermomicrobia</taxon>
        <taxon>Sphaerobacterales</taxon>
        <taxon>Sphaerobacterineae</taxon>
        <taxon>Sphaerobacteraceae</taxon>
        <taxon>Sphaerobacter</taxon>
    </lineage>
</organism>
<dbReference type="PANTHER" id="PTHR37422">
    <property type="entry name" value="TEICHURONIC ACID BIOSYNTHESIS PROTEIN TUAE"/>
    <property type="match status" value="1"/>
</dbReference>
<reference evidence="7 8" key="2">
    <citation type="journal article" date="2010" name="Stand. Genomic Sci.">
        <title>Complete genome sequence of Desulfohalobium retbaense type strain (HR(100)).</title>
        <authorList>
            <person name="Spring S."/>
            <person name="Nolan M."/>
            <person name="Lapidus A."/>
            <person name="Glavina Del Rio T."/>
            <person name="Copeland A."/>
            <person name="Tice H."/>
            <person name="Cheng J.F."/>
            <person name="Lucas S."/>
            <person name="Land M."/>
            <person name="Chen F."/>
            <person name="Bruce D."/>
            <person name="Goodwin L."/>
            <person name="Pitluck S."/>
            <person name="Ivanova N."/>
            <person name="Mavromatis K."/>
            <person name="Mikhailova N."/>
            <person name="Pati A."/>
            <person name="Chen A."/>
            <person name="Palaniappan K."/>
            <person name="Hauser L."/>
            <person name="Chang Y.J."/>
            <person name="Jeffries C.D."/>
            <person name="Munk C."/>
            <person name="Kiss H."/>
            <person name="Chain P."/>
            <person name="Han C."/>
            <person name="Brettin T."/>
            <person name="Detter J.C."/>
            <person name="Schuler E."/>
            <person name="Goker M."/>
            <person name="Rohde M."/>
            <person name="Bristow J."/>
            <person name="Eisen J.A."/>
            <person name="Markowitz V."/>
            <person name="Hugenholtz P."/>
            <person name="Kyrpides N.C."/>
            <person name="Klenk H.P."/>
        </authorList>
    </citation>
    <scope>NUCLEOTIDE SEQUENCE [LARGE SCALE GENOMIC DNA]</scope>
    <source>
        <strain evidence="8">ATCC 49802 / DSM 20745 / S 6022</strain>
    </source>
</reference>
<evidence type="ECO:0000256" key="3">
    <source>
        <dbReference type="ARBA" id="ARBA00022989"/>
    </source>
</evidence>
<feature type="transmembrane region" description="Helical" evidence="5">
    <location>
        <begin position="191"/>
        <end position="210"/>
    </location>
</feature>
<keyword evidence="4 5" id="KW-0472">Membrane</keyword>
<dbReference type="KEGG" id="sti:Sthe_0484"/>
<feature type="transmembrane region" description="Helical" evidence="5">
    <location>
        <begin position="102"/>
        <end position="120"/>
    </location>
</feature>
<evidence type="ECO:0000313" key="8">
    <source>
        <dbReference type="Proteomes" id="UP000002027"/>
    </source>
</evidence>
<feature type="transmembrane region" description="Helical" evidence="5">
    <location>
        <begin position="28"/>
        <end position="47"/>
    </location>
</feature>
<dbReference type="HOGENOM" id="CLU_560015_0_0_0"/>
<sequence>MTATLPRRDRRAFLPAFPHVRGTLPRPLATSLVVAAAVLLAAAVGWFSVVQGPIPAAAIVAGLVAAVVVLSDPRAGIWAVVGVMTLLPFAVIPVRVGLTLTLFEAAALGTLGVWALRVMLRRDERIVSNTPAALIVLLLAFTLFAFLLGVHNAYSSQTFHDYGKFVLAVLLVFVVWNTTRTLDDARRLTTVLLLGTGAAAALGLVLYAGGPGLTLRVLSRLIPYGYPSTRIVRFVEDDPSRPMRLISTSVDPNSFGGLLAVVFVLACAAAIARQRLLPRWLTGPVILLTGMAMLLTQSRGAWVGAAAGLAVLTLLRYRWLIVPGGVLAAAVLGLGLGSSFIHRLYLGLTLQDQATKLRLAEYRNAIAIIREHPFFGVGFGEAPSITLQTGVSSIYLTIAERTGLLGLAVFLFAVGAVALAGFRFWRHQRDTAAGDLALGLLAALATALTVGVFDHYFFNITFPHMVALFWMICGLILALAYPSRLRRWAGA</sequence>
<dbReference type="InParanoid" id="D1C7T9"/>
<accession>D1C7T9</accession>
<dbReference type="AlphaFoldDB" id="D1C7T9"/>
<feature type="transmembrane region" description="Helical" evidence="5">
    <location>
        <begin position="464"/>
        <end position="481"/>
    </location>
</feature>
<name>D1C7T9_SPHTD</name>
<dbReference type="Pfam" id="PF04932">
    <property type="entry name" value="Wzy_C"/>
    <property type="match status" value="1"/>
</dbReference>
<evidence type="ECO:0000256" key="5">
    <source>
        <dbReference type="SAM" id="Phobius"/>
    </source>
</evidence>
<feature type="transmembrane region" description="Helical" evidence="5">
    <location>
        <begin position="437"/>
        <end position="458"/>
    </location>
</feature>
<dbReference type="eggNOG" id="COG3307">
    <property type="taxonomic scope" value="Bacteria"/>
</dbReference>
<feature type="transmembrane region" description="Helical" evidence="5">
    <location>
        <begin position="279"/>
        <end position="295"/>
    </location>
</feature>
<feature type="transmembrane region" description="Helical" evidence="5">
    <location>
        <begin position="404"/>
        <end position="425"/>
    </location>
</feature>
<keyword evidence="2 5" id="KW-0812">Transmembrane</keyword>
<feature type="transmembrane region" description="Helical" evidence="5">
    <location>
        <begin position="301"/>
        <end position="319"/>
    </location>
</feature>
<feature type="transmembrane region" description="Helical" evidence="5">
    <location>
        <begin position="132"/>
        <end position="150"/>
    </location>
</feature>
<evidence type="ECO:0000256" key="2">
    <source>
        <dbReference type="ARBA" id="ARBA00022692"/>
    </source>
</evidence>
<dbReference type="InterPro" id="IPR007016">
    <property type="entry name" value="O-antigen_ligase-rel_domated"/>
</dbReference>
<reference evidence="8" key="1">
    <citation type="submission" date="2009-11" db="EMBL/GenBank/DDBJ databases">
        <title>The complete chromosome 1 of Sphaerobacter thermophilus DSM 20745.</title>
        <authorList>
            <person name="Lucas S."/>
            <person name="Copeland A."/>
            <person name="Lapidus A."/>
            <person name="Glavina del Rio T."/>
            <person name="Dalin E."/>
            <person name="Tice H."/>
            <person name="Bruce D."/>
            <person name="Goodwin L."/>
            <person name="Pitluck S."/>
            <person name="Kyrpides N."/>
            <person name="Mavromatis K."/>
            <person name="Ivanova N."/>
            <person name="Mikhailova N."/>
            <person name="LaButti K.M."/>
            <person name="Clum A."/>
            <person name="Sun H.I."/>
            <person name="Brettin T."/>
            <person name="Detter J.C."/>
            <person name="Han C."/>
            <person name="Larimer F."/>
            <person name="Land M."/>
            <person name="Hauser L."/>
            <person name="Markowitz V."/>
            <person name="Cheng J.F."/>
            <person name="Hugenholtz P."/>
            <person name="Woyke T."/>
            <person name="Wu D."/>
            <person name="Steenblock K."/>
            <person name="Schneider S."/>
            <person name="Pukall R."/>
            <person name="Goeker M."/>
            <person name="Klenk H.P."/>
            <person name="Eisen J.A."/>
        </authorList>
    </citation>
    <scope>NUCLEOTIDE SEQUENCE [LARGE SCALE GENOMIC DNA]</scope>
    <source>
        <strain evidence="8">ATCC 49802 / DSM 20745 / S 6022</strain>
    </source>
</reference>
<evidence type="ECO:0000313" key="7">
    <source>
        <dbReference type="EMBL" id="ACZ37922.1"/>
    </source>
</evidence>
<dbReference type="PANTHER" id="PTHR37422:SF13">
    <property type="entry name" value="LIPOPOLYSACCHARIDE BIOSYNTHESIS PROTEIN PA4999-RELATED"/>
    <property type="match status" value="1"/>
</dbReference>
<comment type="subcellular location">
    <subcellularLocation>
        <location evidence="1">Membrane</location>
        <topology evidence="1">Multi-pass membrane protein</topology>
    </subcellularLocation>
</comment>
<dbReference type="InterPro" id="IPR051533">
    <property type="entry name" value="WaaL-like"/>
</dbReference>
<gene>
    <name evidence="7" type="ordered locus">Sthe_0484</name>
</gene>
<feature type="transmembrane region" description="Helical" evidence="5">
    <location>
        <begin position="162"/>
        <end position="179"/>
    </location>
</feature>
<feature type="transmembrane region" description="Helical" evidence="5">
    <location>
        <begin position="77"/>
        <end position="96"/>
    </location>
</feature>
<evidence type="ECO:0000259" key="6">
    <source>
        <dbReference type="Pfam" id="PF04932"/>
    </source>
</evidence>